<evidence type="ECO:0000313" key="1">
    <source>
        <dbReference type="EMBL" id="KAJ6854358.1"/>
    </source>
</evidence>
<proteinExistence type="predicted"/>
<reference evidence="1" key="1">
    <citation type="journal article" date="2023" name="GigaByte">
        <title>Genome assembly of the bearded iris, Iris pallida Lam.</title>
        <authorList>
            <person name="Bruccoleri R.E."/>
            <person name="Oakeley E.J."/>
            <person name="Faust A.M.E."/>
            <person name="Altorfer M."/>
            <person name="Dessus-Babus S."/>
            <person name="Burckhardt D."/>
            <person name="Oertli M."/>
            <person name="Naumann U."/>
            <person name="Petersen F."/>
            <person name="Wong J."/>
        </authorList>
    </citation>
    <scope>NUCLEOTIDE SEQUENCE</scope>
    <source>
        <strain evidence="1">GSM-AAB239-AS_SAM_17_03QT</strain>
    </source>
</reference>
<comment type="caution">
    <text evidence="1">The sequence shown here is derived from an EMBL/GenBank/DDBJ whole genome shotgun (WGS) entry which is preliminary data.</text>
</comment>
<dbReference type="AlphaFoldDB" id="A0AAX6IP62"/>
<dbReference type="Proteomes" id="UP001140949">
    <property type="component" value="Unassembled WGS sequence"/>
</dbReference>
<keyword evidence="2" id="KW-1185">Reference proteome</keyword>
<sequence>MDDILEYGTIAKSRQEGHFTRTNPSNQHLSLEFRTHGVIGKLQTITCTDMIPPSVLPKFHEHHSHRHCPRTLHFFPRNLHRQHHFFLILLLENILHKLYFEIQIVHQNVIISIRLCFRALLVRLLKFCVF</sequence>
<dbReference type="EMBL" id="JANAVB010000074">
    <property type="protein sequence ID" value="KAJ6854358.1"/>
    <property type="molecule type" value="Genomic_DNA"/>
</dbReference>
<protein>
    <submittedName>
        <fullName evidence="1">Vacuolar cation/proton exchanger 1a</fullName>
    </submittedName>
</protein>
<evidence type="ECO:0000313" key="2">
    <source>
        <dbReference type="Proteomes" id="UP001140949"/>
    </source>
</evidence>
<accession>A0AAX6IP62</accession>
<name>A0AAX6IP62_IRIPA</name>
<reference evidence="1" key="2">
    <citation type="submission" date="2023-04" db="EMBL/GenBank/DDBJ databases">
        <authorList>
            <person name="Bruccoleri R.E."/>
            <person name="Oakeley E.J."/>
            <person name="Faust A.-M."/>
            <person name="Dessus-Babus S."/>
            <person name="Altorfer M."/>
            <person name="Burckhardt D."/>
            <person name="Oertli M."/>
            <person name="Naumann U."/>
            <person name="Petersen F."/>
            <person name="Wong J."/>
        </authorList>
    </citation>
    <scope>NUCLEOTIDE SEQUENCE</scope>
    <source>
        <strain evidence="1">GSM-AAB239-AS_SAM_17_03QT</strain>
        <tissue evidence="1">Leaf</tissue>
    </source>
</reference>
<organism evidence="1 2">
    <name type="scientific">Iris pallida</name>
    <name type="common">Sweet iris</name>
    <dbReference type="NCBI Taxonomy" id="29817"/>
    <lineage>
        <taxon>Eukaryota</taxon>
        <taxon>Viridiplantae</taxon>
        <taxon>Streptophyta</taxon>
        <taxon>Embryophyta</taxon>
        <taxon>Tracheophyta</taxon>
        <taxon>Spermatophyta</taxon>
        <taxon>Magnoliopsida</taxon>
        <taxon>Liliopsida</taxon>
        <taxon>Asparagales</taxon>
        <taxon>Iridaceae</taxon>
        <taxon>Iridoideae</taxon>
        <taxon>Irideae</taxon>
        <taxon>Iris</taxon>
    </lineage>
</organism>
<gene>
    <name evidence="1" type="ORF">M6B38_101415</name>
</gene>